<feature type="region of interest" description="Disordered" evidence="1">
    <location>
        <begin position="231"/>
        <end position="261"/>
    </location>
</feature>
<protein>
    <submittedName>
        <fullName evidence="2">Uncharacterized protein</fullName>
    </submittedName>
</protein>
<sequence>MGDDSGYTTLTRYISVDFFKGMIESNIKKLIHTYGHKKCGLRQEELCDKIKEIIPEKKKIIFAHMNARAQQKWSTEWNKQRSKYFSKLYDEEGFINMCFPNKYPKKNQSLNQLLSKHIEFCKEKDQRLSVIGKNREYSVCLEYNKWIIAKTATFSNEYLQNVKKFTFPTVKKYFSTKEHPEGYNPLTTYHGIKLNCEIYNPESSSYQPIPVENTLPNSIHPPTAHDVRQKSQKIGGKSMPNEDGEIKKNKPFKMTNSRFFL</sequence>
<reference evidence="3" key="1">
    <citation type="submission" date="2016-05" db="EMBL/GenBank/DDBJ databases">
        <authorList>
            <person name="Naeem Raeece"/>
        </authorList>
    </citation>
    <scope>NUCLEOTIDE SEQUENCE [LARGE SCALE GENOMIC DNA]</scope>
</reference>
<evidence type="ECO:0000256" key="1">
    <source>
        <dbReference type="SAM" id="MobiDB-lite"/>
    </source>
</evidence>
<organism evidence="2 3">
    <name type="scientific">Plasmodium ovale wallikeri</name>
    <dbReference type="NCBI Taxonomy" id="864142"/>
    <lineage>
        <taxon>Eukaryota</taxon>
        <taxon>Sar</taxon>
        <taxon>Alveolata</taxon>
        <taxon>Apicomplexa</taxon>
        <taxon>Aconoidasida</taxon>
        <taxon>Haemosporida</taxon>
        <taxon>Plasmodiidae</taxon>
        <taxon>Plasmodium</taxon>
        <taxon>Plasmodium (Plasmodium)</taxon>
    </lineage>
</organism>
<name>A0A1A9AKV9_PLAOA</name>
<gene>
    <name evidence="2" type="ORF">POVWA2_074790</name>
</gene>
<evidence type="ECO:0000313" key="2">
    <source>
        <dbReference type="EMBL" id="SBT56723.1"/>
    </source>
</evidence>
<dbReference type="Proteomes" id="UP000078550">
    <property type="component" value="Unassembled WGS sequence"/>
</dbReference>
<dbReference type="EMBL" id="FLRE01001498">
    <property type="protein sequence ID" value="SBT56723.1"/>
    <property type="molecule type" value="Genomic_DNA"/>
</dbReference>
<proteinExistence type="predicted"/>
<accession>A0A1A9AKV9</accession>
<dbReference type="AlphaFoldDB" id="A0A1A9AKV9"/>
<evidence type="ECO:0000313" key="3">
    <source>
        <dbReference type="Proteomes" id="UP000078550"/>
    </source>
</evidence>